<feature type="transmembrane region" description="Helical" evidence="1">
    <location>
        <begin position="347"/>
        <end position="369"/>
    </location>
</feature>
<dbReference type="PANTHER" id="PTHR31061:SF24">
    <property type="entry name" value="LD22376P"/>
    <property type="match status" value="1"/>
</dbReference>
<dbReference type="EMBL" id="VWFC01000013">
    <property type="protein sequence ID" value="KAB1326164.1"/>
    <property type="molecule type" value="Genomic_DNA"/>
</dbReference>
<sequence>MKNKLPENNSIRLASLDILRGFDLFLLVFFQPVFVALARQMNMSFLDSILYQFDHEVWEGFRFWDLVMPLFLFMTGASMPFSLSKYIGTTGSYWPVYRRILKRVFLLFIFGMIVQGNLLGLDATHLYLYSNTLQSIAVGYLIAAVIQLHFPFKWQVGITLLLLLVYWVPMTFLGDFTPAGNFAEQVDRCVLGRFRDGVFWNEDGTWSFSPSYNYTWMWSSLTFGVTVMLGAFAGKIMKEGKANRKRVVQTLLVVGLALVGLALLWSLQMPVIKRIWTGSMTLLSGGYCFLLMALFYYWIDYKGYTRGLNWLKVYGMNSITAYLLGEVVNFRCVAASVSYGLEQYLGGYYSVWLTFANYLIVFLLLRVMYKRGLFLKV</sequence>
<protein>
    <submittedName>
        <fullName evidence="3">DUF5009 domain-containing protein</fullName>
    </submittedName>
</protein>
<accession>A0A139L9Q7</accession>
<keyword evidence="1" id="KW-1133">Transmembrane helix</keyword>
<keyword evidence="1" id="KW-0472">Membrane</keyword>
<feature type="transmembrane region" description="Helical" evidence="1">
    <location>
        <begin position="61"/>
        <end position="83"/>
    </location>
</feature>
<evidence type="ECO:0000313" key="6">
    <source>
        <dbReference type="Proteomes" id="UP000435985"/>
    </source>
</evidence>
<dbReference type="Proteomes" id="UP000435985">
    <property type="component" value="Unassembled WGS sequence"/>
</dbReference>
<dbReference type="PANTHER" id="PTHR31061">
    <property type="entry name" value="LD22376P"/>
    <property type="match status" value="1"/>
</dbReference>
<reference evidence="4" key="2">
    <citation type="submission" date="2022-10" db="EMBL/GenBank/DDBJ databases">
        <title>Human gut microbiome strain richness.</title>
        <authorList>
            <person name="Chen-Liaw A."/>
        </authorList>
    </citation>
    <scope>NUCLEOTIDE SEQUENCE</scope>
    <source>
        <strain evidence="4">BSD2780120875st1_E1_BSD2780120875_150330</strain>
    </source>
</reference>
<proteinExistence type="predicted"/>
<evidence type="ECO:0000256" key="1">
    <source>
        <dbReference type="SAM" id="Phobius"/>
    </source>
</evidence>
<feature type="transmembrane region" description="Helical" evidence="1">
    <location>
        <begin position="104"/>
        <end position="121"/>
    </location>
</feature>
<dbReference type="Proteomes" id="UP000375690">
    <property type="component" value="Unassembled WGS sequence"/>
</dbReference>
<organism evidence="3 5">
    <name type="scientific">Bacteroides ovatus</name>
    <dbReference type="NCBI Taxonomy" id="28116"/>
    <lineage>
        <taxon>Bacteria</taxon>
        <taxon>Pseudomonadati</taxon>
        <taxon>Bacteroidota</taxon>
        <taxon>Bacteroidia</taxon>
        <taxon>Bacteroidales</taxon>
        <taxon>Bacteroidaceae</taxon>
        <taxon>Bacteroides</taxon>
    </lineage>
</organism>
<name>A0A139L9Q7_BACOV</name>
<evidence type="ECO:0000313" key="2">
    <source>
        <dbReference type="EMBL" id="KAA4663539.1"/>
    </source>
</evidence>
<feature type="transmembrane region" description="Helical" evidence="1">
    <location>
        <begin position="152"/>
        <end position="169"/>
    </location>
</feature>
<evidence type="ECO:0000313" key="3">
    <source>
        <dbReference type="EMBL" id="KAB1326164.1"/>
    </source>
</evidence>
<dbReference type="EMBL" id="VWFO01000017">
    <property type="protein sequence ID" value="KAA4663539.1"/>
    <property type="molecule type" value="Genomic_DNA"/>
</dbReference>
<dbReference type="EMBL" id="JAQNZF010000021">
    <property type="protein sequence ID" value="MDC2743700.1"/>
    <property type="molecule type" value="Genomic_DNA"/>
</dbReference>
<feature type="transmembrane region" description="Helical" evidence="1">
    <location>
        <begin position="127"/>
        <end position="145"/>
    </location>
</feature>
<feature type="transmembrane region" description="Helical" evidence="1">
    <location>
        <begin position="246"/>
        <end position="267"/>
    </location>
</feature>
<dbReference type="RefSeq" id="WP_004312052.1">
    <property type="nucleotide sequence ID" value="NZ_CAKJYS010000001.1"/>
</dbReference>
<comment type="caution">
    <text evidence="3">The sequence shown here is derived from an EMBL/GenBank/DDBJ whole genome shotgun (WGS) entry which is preliminary data.</text>
</comment>
<feature type="transmembrane region" description="Helical" evidence="1">
    <location>
        <begin position="319"/>
        <end position="341"/>
    </location>
</feature>
<feature type="transmembrane region" description="Helical" evidence="1">
    <location>
        <begin position="279"/>
        <end position="299"/>
    </location>
</feature>
<gene>
    <name evidence="3" type="ORF">F3B53_12805</name>
    <name evidence="2" type="ORF">F3B98_14580</name>
    <name evidence="4" type="ORF">PO382_15860</name>
</gene>
<feature type="transmembrane region" description="Helical" evidence="1">
    <location>
        <begin position="21"/>
        <end position="41"/>
    </location>
</feature>
<feature type="transmembrane region" description="Helical" evidence="1">
    <location>
        <begin position="216"/>
        <end position="234"/>
    </location>
</feature>
<evidence type="ECO:0000313" key="4">
    <source>
        <dbReference type="EMBL" id="MDC2743700.1"/>
    </source>
</evidence>
<dbReference type="Proteomes" id="UP001219389">
    <property type="component" value="Unassembled WGS sequence"/>
</dbReference>
<keyword evidence="1" id="KW-0812">Transmembrane</keyword>
<dbReference type="AlphaFoldDB" id="A0A139L9Q7"/>
<reference evidence="5 6" key="1">
    <citation type="journal article" date="2019" name="Nat. Med.">
        <title>A library of human gut bacterial isolates paired with longitudinal multiomics data enables mechanistic microbiome research.</title>
        <authorList>
            <person name="Poyet M."/>
            <person name="Groussin M."/>
            <person name="Gibbons S.M."/>
            <person name="Avila-Pacheco J."/>
            <person name="Jiang X."/>
            <person name="Kearney S.M."/>
            <person name="Perrotta A.R."/>
            <person name="Berdy B."/>
            <person name="Zhao S."/>
            <person name="Lieberman T.D."/>
            <person name="Swanson P.K."/>
            <person name="Smith M."/>
            <person name="Roesemann S."/>
            <person name="Alexander J.E."/>
            <person name="Rich S.A."/>
            <person name="Livny J."/>
            <person name="Vlamakis H."/>
            <person name="Clish C."/>
            <person name="Bullock K."/>
            <person name="Deik A."/>
            <person name="Scott J."/>
            <person name="Pierce K.A."/>
            <person name="Xavier R.J."/>
            <person name="Alm E.J."/>
        </authorList>
    </citation>
    <scope>NUCLEOTIDE SEQUENCE [LARGE SCALE GENOMIC DNA]</scope>
    <source>
        <strain evidence="2 6">BIOML-A14</strain>
        <strain evidence="3 5">BIOML-A2</strain>
    </source>
</reference>
<evidence type="ECO:0000313" key="5">
    <source>
        <dbReference type="Proteomes" id="UP000375690"/>
    </source>
</evidence>